<proteinExistence type="predicted"/>
<reference evidence="1" key="1">
    <citation type="submission" date="2014-09" db="EMBL/GenBank/DDBJ databases">
        <authorList>
            <person name="Magalhaes I.L.F."/>
            <person name="Oliveira U."/>
            <person name="Santos F.R."/>
            <person name="Vidigal T.H.D.A."/>
            <person name="Brescovit A.D."/>
            <person name="Santos A.J."/>
        </authorList>
    </citation>
    <scope>NUCLEOTIDE SEQUENCE</scope>
    <source>
        <tissue evidence="1">Shoot tissue taken approximately 20 cm above the soil surface</tissue>
    </source>
</reference>
<name>A0A0A9HTK5_ARUDO</name>
<dbReference type="AlphaFoldDB" id="A0A0A9HTK5"/>
<sequence>MTKQVQTTEQALQPMLHVITFCSRRSRHLWAIIEFGKFSAS</sequence>
<accession>A0A0A9HTK5</accession>
<reference evidence="1" key="2">
    <citation type="journal article" date="2015" name="Data Brief">
        <title>Shoot transcriptome of the giant reed, Arundo donax.</title>
        <authorList>
            <person name="Barrero R.A."/>
            <person name="Guerrero F.D."/>
            <person name="Moolhuijzen P."/>
            <person name="Goolsby J.A."/>
            <person name="Tidwell J."/>
            <person name="Bellgard S.E."/>
            <person name="Bellgard M.I."/>
        </authorList>
    </citation>
    <scope>NUCLEOTIDE SEQUENCE</scope>
    <source>
        <tissue evidence="1">Shoot tissue taken approximately 20 cm above the soil surface</tissue>
    </source>
</reference>
<organism evidence="1">
    <name type="scientific">Arundo donax</name>
    <name type="common">Giant reed</name>
    <name type="synonym">Donax arundinaceus</name>
    <dbReference type="NCBI Taxonomy" id="35708"/>
    <lineage>
        <taxon>Eukaryota</taxon>
        <taxon>Viridiplantae</taxon>
        <taxon>Streptophyta</taxon>
        <taxon>Embryophyta</taxon>
        <taxon>Tracheophyta</taxon>
        <taxon>Spermatophyta</taxon>
        <taxon>Magnoliopsida</taxon>
        <taxon>Liliopsida</taxon>
        <taxon>Poales</taxon>
        <taxon>Poaceae</taxon>
        <taxon>PACMAD clade</taxon>
        <taxon>Arundinoideae</taxon>
        <taxon>Arundineae</taxon>
        <taxon>Arundo</taxon>
    </lineage>
</organism>
<protein>
    <submittedName>
        <fullName evidence="1">Uncharacterized protein</fullName>
    </submittedName>
</protein>
<evidence type="ECO:0000313" key="1">
    <source>
        <dbReference type="EMBL" id="JAE36248.1"/>
    </source>
</evidence>
<dbReference type="EMBL" id="GBRH01161648">
    <property type="protein sequence ID" value="JAE36248.1"/>
    <property type="molecule type" value="Transcribed_RNA"/>
</dbReference>